<keyword evidence="9" id="KW-0496">Mitochondrion</keyword>
<dbReference type="RefSeq" id="XP_007512573.1">
    <property type="nucleotide sequence ID" value="XM_007512511.1"/>
</dbReference>
<dbReference type="SUPFAM" id="SSF50129">
    <property type="entry name" value="GroES-like"/>
    <property type="match status" value="1"/>
</dbReference>
<accession>K8F6G6</accession>
<dbReference type="PROSITE" id="PS00636">
    <property type="entry name" value="DNAJ_1"/>
    <property type="match status" value="1"/>
</dbReference>
<name>K8F6G6_9CHLO</name>
<dbReference type="GO" id="GO:0006633">
    <property type="term" value="P:fatty acid biosynthetic process"/>
    <property type="evidence" value="ECO:0007669"/>
    <property type="project" value="UniProtKB-KW"/>
</dbReference>
<keyword evidence="6" id="KW-0809">Transit peptide</keyword>
<evidence type="ECO:0000256" key="5">
    <source>
        <dbReference type="ARBA" id="ARBA00022857"/>
    </source>
</evidence>
<dbReference type="InterPro" id="IPR051034">
    <property type="entry name" value="Mito_Enoyl-ACP_Reductase"/>
</dbReference>
<evidence type="ECO:0000256" key="4">
    <source>
        <dbReference type="ARBA" id="ARBA00022832"/>
    </source>
</evidence>
<dbReference type="CDD" id="cd06257">
    <property type="entry name" value="DnaJ"/>
    <property type="match status" value="1"/>
</dbReference>
<dbReference type="GO" id="GO:0005739">
    <property type="term" value="C:mitochondrion"/>
    <property type="evidence" value="ECO:0007669"/>
    <property type="project" value="UniProtKB-SubCell"/>
</dbReference>
<evidence type="ECO:0000256" key="9">
    <source>
        <dbReference type="ARBA" id="ARBA00023128"/>
    </source>
</evidence>
<dbReference type="InterPro" id="IPR018253">
    <property type="entry name" value="DnaJ_domain_CS"/>
</dbReference>
<keyword evidence="15" id="KW-1185">Reference proteome</keyword>
<evidence type="ECO:0000256" key="1">
    <source>
        <dbReference type="ARBA" id="ARBA00004173"/>
    </source>
</evidence>
<dbReference type="Pfam" id="PF00226">
    <property type="entry name" value="DnaJ"/>
    <property type="match status" value="1"/>
</dbReference>
<dbReference type="CDD" id="cd08290">
    <property type="entry name" value="ETR"/>
    <property type="match status" value="1"/>
</dbReference>
<proteinExistence type="inferred from homology"/>
<keyword evidence="7" id="KW-0560">Oxidoreductase</keyword>
<comment type="subcellular location">
    <subcellularLocation>
        <location evidence="1">Mitochondrion</location>
    </subcellularLocation>
</comment>
<evidence type="ECO:0000256" key="6">
    <source>
        <dbReference type="ARBA" id="ARBA00022946"/>
    </source>
</evidence>
<dbReference type="SUPFAM" id="SSF51735">
    <property type="entry name" value="NAD(P)-binding Rossmann-fold domains"/>
    <property type="match status" value="1"/>
</dbReference>
<dbReference type="EC" id="1.3.1.104" evidence="11"/>
<keyword evidence="10" id="KW-0275">Fatty acid biosynthesis</keyword>
<dbReference type="Gene3D" id="3.90.180.10">
    <property type="entry name" value="Medium-chain alcohol dehydrogenases, catalytic domain"/>
    <property type="match status" value="1"/>
</dbReference>
<dbReference type="InterPro" id="IPR011032">
    <property type="entry name" value="GroES-like_sf"/>
</dbReference>
<dbReference type="EMBL" id="FO082273">
    <property type="protein sequence ID" value="CCO17173.1"/>
    <property type="molecule type" value="Genomic_DNA"/>
</dbReference>
<dbReference type="AlphaFoldDB" id="K8F6G6"/>
<evidence type="ECO:0000256" key="11">
    <source>
        <dbReference type="ARBA" id="ARBA00038963"/>
    </source>
</evidence>
<keyword evidence="4" id="KW-0276">Fatty acid metabolism</keyword>
<organism evidence="14 15">
    <name type="scientific">Bathycoccus prasinos</name>
    <dbReference type="NCBI Taxonomy" id="41875"/>
    <lineage>
        <taxon>Eukaryota</taxon>
        <taxon>Viridiplantae</taxon>
        <taxon>Chlorophyta</taxon>
        <taxon>Mamiellophyceae</taxon>
        <taxon>Mamiellales</taxon>
        <taxon>Bathycoccaceae</taxon>
        <taxon>Bathycoccus</taxon>
    </lineage>
</organism>
<comment type="similarity">
    <text evidence="2">Belongs to the zinc-containing alcohol dehydrogenase family. Quinone oxidoreductase subfamily.</text>
</comment>
<evidence type="ECO:0000256" key="12">
    <source>
        <dbReference type="ARBA" id="ARBA00048843"/>
    </source>
</evidence>
<evidence type="ECO:0000256" key="2">
    <source>
        <dbReference type="ARBA" id="ARBA00010371"/>
    </source>
</evidence>
<evidence type="ECO:0000256" key="10">
    <source>
        <dbReference type="ARBA" id="ARBA00023160"/>
    </source>
</evidence>
<feature type="domain" description="J" evidence="13">
    <location>
        <begin position="1"/>
        <end position="63"/>
    </location>
</feature>
<dbReference type="PROSITE" id="PS50076">
    <property type="entry name" value="DNAJ_2"/>
    <property type="match status" value="1"/>
</dbReference>
<dbReference type="SMART" id="SM00829">
    <property type="entry name" value="PKS_ER"/>
    <property type="match status" value="1"/>
</dbReference>
<gene>
    <name evidence="14" type="ORF">Bathy06g01630</name>
</gene>
<evidence type="ECO:0000256" key="3">
    <source>
        <dbReference type="ARBA" id="ARBA00022516"/>
    </source>
</evidence>
<keyword evidence="5" id="KW-0521">NADP</keyword>
<evidence type="ECO:0000256" key="7">
    <source>
        <dbReference type="ARBA" id="ARBA00023002"/>
    </source>
</evidence>
<dbReference type="SUPFAM" id="SSF46565">
    <property type="entry name" value="Chaperone J-domain"/>
    <property type="match status" value="1"/>
</dbReference>
<evidence type="ECO:0000313" key="14">
    <source>
        <dbReference type="EMBL" id="CCO17173.1"/>
    </source>
</evidence>
<dbReference type="Proteomes" id="UP000198341">
    <property type="component" value="Chromosome 6"/>
</dbReference>
<evidence type="ECO:0000313" key="15">
    <source>
        <dbReference type="Proteomes" id="UP000198341"/>
    </source>
</evidence>
<dbReference type="InterPro" id="IPR020843">
    <property type="entry name" value="ER"/>
</dbReference>
<reference evidence="14 15" key="1">
    <citation type="submission" date="2011-10" db="EMBL/GenBank/DDBJ databases">
        <authorList>
            <person name="Genoscope - CEA"/>
        </authorList>
    </citation>
    <scope>NUCLEOTIDE SEQUENCE [LARGE SCALE GENOMIC DNA]</scope>
    <source>
        <strain evidence="14 15">RCC 1105</strain>
    </source>
</reference>
<dbReference type="InterPro" id="IPR036291">
    <property type="entry name" value="NAD(P)-bd_dom_sf"/>
</dbReference>
<dbReference type="eggNOG" id="KOG0025">
    <property type="taxonomic scope" value="Eukaryota"/>
</dbReference>
<comment type="catalytic activity">
    <reaction evidence="12">
        <text>a 2,3-saturated acyl-[ACP] + NADP(+) = a (2E)-enoyl-[ACP] + NADPH + H(+)</text>
        <dbReference type="Rhea" id="RHEA:22564"/>
        <dbReference type="Rhea" id="RHEA-COMP:9925"/>
        <dbReference type="Rhea" id="RHEA-COMP:9926"/>
        <dbReference type="ChEBI" id="CHEBI:15378"/>
        <dbReference type="ChEBI" id="CHEBI:57783"/>
        <dbReference type="ChEBI" id="CHEBI:58349"/>
        <dbReference type="ChEBI" id="CHEBI:78784"/>
        <dbReference type="ChEBI" id="CHEBI:78785"/>
        <dbReference type="EC" id="1.3.1.104"/>
    </reaction>
</comment>
<dbReference type="GO" id="GO:0141148">
    <property type="term" value="F:enoyl-[acyl-carrier-protein] reductase (NADPH) activity"/>
    <property type="evidence" value="ECO:0007669"/>
    <property type="project" value="UniProtKB-EC"/>
</dbReference>
<dbReference type="PANTHER" id="PTHR43981">
    <property type="entry name" value="ENOYL-[ACYL-CARRIER-PROTEIN] REDUCTASE, MITOCHONDRIAL"/>
    <property type="match status" value="1"/>
</dbReference>
<dbReference type="PANTHER" id="PTHR43981:SF2">
    <property type="entry name" value="ENOYL-[ACYL-CARRIER-PROTEIN] REDUCTASE, MITOCHONDRIAL"/>
    <property type="match status" value="1"/>
</dbReference>
<dbReference type="Gene3D" id="3.40.50.720">
    <property type="entry name" value="NAD(P)-binding Rossmann-like Domain"/>
    <property type="match status" value="1"/>
</dbReference>
<keyword evidence="8" id="KW-0443">Lipid metabolism</keyword>
<dbReference type="SMART" id="SM00271">
    <property type="entry name" value="DnaJ"/>
    <property type="match status" value="1"/>
</dbReference>
<dbReference type="Gene3D" id="1.10.287.110">
    <property type="entry name" value="DnaJ domain"/>
    <property type="match status" value="1"/>
</dbReference>
<evidence type="ECO:0000259" key="13">
    <source>
        <dbReference type="PROSITE" id="PS50076"/>
    </source>
</evidence>
<sequence length="530" mass="59014">MTHFLLPLYSLPLKNQQIRRAYRNLITKAHPDKGGDAKTFALIQRAYDVLSDTDKRKQYDSTGTYSKSVEEELLDSFGGGVFRDKLNEENQRKESVAEAIQTVEKNKGSHTSGFEAFMRSRGDSVASFGVDDIINQFGVVKGSYDEVQLPKIKAYEVNQPAGMKVVAGHEKEALRVETTKIASTLQWGEVLVSVRVAPMNAHDIYEDHMSFITSNYGNDASDANVHKDSMLNPRKGAFENNMNESNERKIPGSDCLATVVKVGAGVKSLAEGDWVIPYVPNLGTWRTLAVWKEKDLIKIPKEMTSENHCAMMREMCVAYRLLEDFGALKPGDAVILNAGTSLIATVVCQLASMLKLRPILVCRAHPGFEKTVKWLKSLGAIEVFKDEGDLGAELEEKRLFAKPRLALDGVGGISAVRLAETLHQGCPLIVYACASGRAATFPWHHWVGKGLIVRGFSLRNWMKENKKKTPKMMETLAKLVNANKIAVEYTEYELSTEFDEALEHACEKHRKTKILLKITDIGSTVDENDK</sequence>
<dbReference type="GeneID" id="19015143"/>
<dbReference type="InterPro" id="IPR001623">
    <property type="entry name" value="DnaJ_domain"/>
</dbReference>
<protein>
    <recommendedName>
        <fullName evidence="11">enoyl-[acyl-carrier-protein] reductase</fullName>
        <ecNumber evidence="11">1.3.1.104</ecNumber>
    </recommendedName>
</protein>
<dbReference type="OrthoDB" id="445556at2759"/>
<evidence type="ECO:0000256" key="8">
    <source>
        <dbReference type="ARBA" id="ARBA00023098"/>
    </source>
</evidence>
<dbReference type="KEGG" id="bpg:Bathy06g01630"/>
<dbReference type="InterPro" id="IPR036869">
    <property type="entry name" value="J_dom_sf"/>
</dbReference>
<keyword evidence="3" id="KW-0444">Lipid biosynthesis</keyword>
<dbReference type="STRING" id="41875.K8F6G6"/>